<dbReference type="EMBL" id="KZ821686">
    <property type="protein sequence ID" value="PYH83967.1"/>
    <property type="molecule type" value="Genomic_DNA"/>
</dbReference>
<name>A0A319CLK1_9EURO</name>
<protein>
    <submittedName>
        <fullName evidence="1">Uncharacterized protein</fullName>
    </submittedName>
</protein>
<gene>
    <name evidence="1" type="ORF">BO82DRAFT_29636</name>
</gene>
<evidence type="ECO:0000313" key="1">
    <source>
        <dbReference type="EMBL" id="PYH83967.1"/>
    </source>
</evidence>
<evidence type="ECO:0000313" key="2">
    <source>
        <dbReference type="Proteomes" id="UP000248340"/>
    </source>
</evidence>
<organism evidence="1 2">
    <name type="scientific">Aspergillus uvarum CBS 121591</name>
    <dbReference type="NCBI Taxonomy" id="1448315"/>
    <lineage>
        <taxon>Eukaryota</taxon>
        <taxon>Fungi</taxon>
        <taxon>Dikarya</taxon>
        <taxon>Ascomycota</taxon>
        <taxon>Pezizomycotina</taxon>
        <taxon>Eurotiomycetes</taxon>
        <taxon>Eurotiomycetidae</taxon>
        <taxon>Eurotiales</taxon>
        <taxon>Aspergillaceae</taxon>
        <taxon>Aspergillus</taxon>
        <taxon>Aspergillus subgen. Circumdati</taxon>
    </lineage>
</organism>
<dbReference type="GeneID" id="37134642"/>
<sequence>MIQQRQAIVSHSSLGTRRSSCSGVMYSISPNTASASLSHRMPVICTSSLRIADEIPRKNSTYTPRRCRSLGEFFTCND</sequence>
<dbReference type="VEuPathDB" id="FungiDB:BO82DRAFT_29636"/>
<keyword evidence="2" id="KW-1185">Reference proteome</keyword>
<accession>A0A319CLK1</accession>
<dbReference type="Proteomes" id="UP000248340">
    <property type="component" value="Unassembled WGS sequence"/>
</dbReference>
<reference evidence="1 2" key="1">
    <citation type="submission" date="2016-12" db="EMBL/GenBank/DDBJ databases">
        <title>The genomes of Aspergillus section Nigri reveals drivers in fungal speciation.</title>
        <authorList>
            <consortium name="DOE Joint Genome Institute"/>
            <person name="Vesth T.C."/>
            <person name="Nybo J."/>
            <person name="Theobald S."/>
            <person name="Brandl J."/>
            <person name="Frisvad J.C."/>
            <person name="Nielsen K.F."/>
            <person name="Lyhne E.K."/>
            <person name="Kogle M.E."/>
            <person name="Kuo A."/>
            <person name="Riley R."/>
            <person name="Clum A."/>
            <person name="Nolan M."/>
            <person name="Lipzen A."/>
            <person name="Salamov A."/>
            <person name="Henrissat B."/>
            <person name="Wiebenga A."/>
            <person name="De Vries R.P."/>
            <person name="Grigoriev I.V."/>
            <person name="Mortensen U.H."/>
            <person name="Andersen M.R."/>
            <person name="Baker S.E."/>
        </authorList>
    </citation>
    <scope>NUCLEOTIDE SEQUENCE [LARGE SCALE GENOMIC DNA]</scope>
    <source>
        <strain evidence="1 2">CBS 121591</strain>
    </source>
</reference>
<proteinExistence type="predicted"/>
<dbReference type="AlphaFoldDB" id="A0A319CLK1"/>
<dbReference type="RefSeq" id="XP_025494167.1">
    <property type="nucleotide sequence ID" value="XM_025631901.1"/>
</dbReference>